<evidence type="ECO:0000256" key="4">
    <source>
        <dbReference type="ARBA" id="ARBA00022787"/>
    </source>
</evidence>
<keyword evidence="4" id="KW-1000">Mitochondrion outer membrane</keyword>
<comment type="caution">
    <text evidence="10">The sequence shown here is derived from an EMBL/GenBank/DDBJ whole genome shotgun (WGS) entry which is preliminary data.</text>
</comment>
<dbReference type="GO" id="GO:0007005">
    <property type="term" value="P:mitochondrion organization"/>
    <property type="evidence" value="ECO:0007669"/>
    <property type="project" value="TreeGrafter"/>
</dbReference>
<dbReference type="OMA" id="YFQTRCL"/>
<comment type="similarity">
    <text evidence="2">Belongs to the metaxin family.</text>
</comment>
<name>A0A226DZF1_FOLCA</name>
<dbReference type="SUPFAM" id="SSF47616">
    <property type="entry name" value="GST C-terminal domain-like"/>
    <property type="match status" value="1"/>
</dbReference>
<gene>
    <name evidence="10" type="ORF">Fcan01_15026</name>
</gene>
<accession>A0A226DZF1</accession>
<feature type="domain" description="Mitochondrial outer membrane transport complex Sam37/metaxin N-terminal" evidence="8">
    <location>
        <begin position="47"/>
        <end position="166"/>
    </location>
</feature>
<evidence type="ECO:0000259" key="8">
    <source>
        <dbReference type="Pfam" id="PF10568"/>
    </source>
</evidence>
<evidence type="ECO:0000256" key="1">
    <source>
        <dbReference type="ARBA" id="ARBA00004294"/>
    </source>
</evidence>
<proteinExistence type="inferred from homology"/>
<organism evidence="10 11">
    <name type="scientific">Folsomia candida</name>
    <name type="common">Springtail</name>
    <dbReference type="NCBI Taxonomy" id="158441"/>
    <lineage>
        <taxon>Eukaryota</taxon>
        <taxon>Metazoa</taxon>
        <taxon>Ecdysozoa</taxon>
        <taxon>Arthropoda</taxon>
        <taxon>Hexapoda</taxon>
        <taxon>Collembola</taxon>
        <taxon>Entomobryomorpha</taxon>
        <taxon>Isotomoidea</taxon>
        <taxon>Isotomidae</taxon>
        <taxon>Proisotominae</taxon>
        <taxon>Folsomia</taxon>
    </lineage>
</organism>
<dbReference type="PANTHER" id="PTHR12289:SF38">
    <property type="entry name" value="METAXIN-2"/>
    <property type="match status" value="1"/>
</dbReference>
<evidence type="ECO:0000256" key="5">
    <source>
        <dbReference type="ARBA" id="ARBA00022927"/>
    </source>
</evidence>
<dbReference type="SFLD" id="SFLDS00019">
    <property type="entry name" value="Glutathione_Transferase_(cytos"/>
    <property type="match status" value="1"/>
</dbReference>
<dbReference type="GO" id="GO:0001401">
    <property type="term" value="C:SAM complex"/>
    <property type="evidence" value="ECO:0007669"/>
    <property type="project" value="InterPro"/>
</dbReference>
<keyword evidence="3" id="KW-0813">Transport</keyword>
<dbReference type="AlphaFoldDB" id="A0A226DZF1"/>
<dbReference type="STRING" id="158441.A0A226DZF1"/>
<keyword evidence="11" id="KW-1185">Reference proteome</keyword>
<dbReference type="InterPro" id="IPR019564">
    <property type="entry name" value="Sam37/metaxin_N"/>
</dbReference>
<keyword evidence="5" id="KW-0653">Protein transport</keyword>
<evidence type="ECO:0000259" key="9">
    <source>
        <dbReference type="Pfam" id="PF17171"/>
    </source>
</evidence>
<evidence type="ECO:0000313" key="11">
    <source>
        <dbReference type="Proteomes" id="UP000198287"/>
    </source>
</evidence>
<reference evidence="10 11" key="1">
    <citation type="submission" date="2015-12" db="EMBL/GenBank/DDBJ databases">
        <title>The genome of Folsomia candida.</title>
        <authorList>
            <person name="Faddeeva A."/>
            <person name="Derks M.F."/>
            <person name="Anvar Y."/>
            <person name="Smit S."/>
            <person name="Van Straalen N."/>
            <person name="Roelofs D."/>
        </authorList>
    </citation>
    <scope>NUCLEOTIDE SEQUENCE [LARGE SCALE GENOMIC DNA]</scope>
    <source>
        <strain evidence="10 11">VU population</strain>
        <tissue evidence="10">Whole body</tissue>
    </source>
</reference>
<evidence type="ECO:0000256" key="3">
    <source>
        <dbReference type="ARBA" id="ARBA00022448"/>
    </source>
</evidence>
<evidence type="ECO:0000256" key="7">
    <source>
        <dbReference type="ARBA" id="ARBA00023136"/>
    </source>
</evidence>
<sequence length="275" mass="31168">MATSGSQSVPADLFEFDSKEPWAPDTFMLVPLESSQVLVPEHAAILGAQAFLKIARLPFKVRECHNSSDISPNGKLPVIKCGAYVVSELDGIVSLAQAKGMSITEYLNAAERADLRAYMSLVHNVLGNALLYFTWLDEDVYNKYTKQRVGSPYNFPLKYLLPWTLRRKVKSQLNALKWGYRTTEEVYREVETCLLALSERLGESDYFFGSTPTELDALVFGYLFTMLTHPLHNHSQFSNIIRHHPNLTKFCKRIDQDFFEEQQPESSSSSGGRLE</sequence>
<dbReference type="GO" id="GO:0015031">
    <property type="term" value="P:protein transport"/>
    <property type="evidence" value="ECO:0007669"/>
    <property type="project" value="UniProtKB-KW"/>
</dbReference>
<dbReference type="SFLD" id="SFLDG01180">
    <property type="entry name" value="SUF1"/>
    <property type="match status" value="1"/>
</dbReference>
<dbReference type="Gene3D" id="1.20.1050.10">
    <property type="match status" value="1"/>
</dbReference>
<keyword evidence="7" id="KW-0472">Membrane</keyword>
<dbReference type="InterPro" id="IPR050931">
    <property type="entry name" value="Mito_Protein_Transport_Metaxin"/>
</dbReference>
<comment type="subcellular location">
    <subcellularLocation>
        <location evidence="1">Mitochondrion outer membrane</location>
    </subcellularLocation>
</comment>
<dbReference type="InterPro" id="IPR033468">
    <property type="entry name" value="Metaxin_GST"/>
</dbReference>
<keyword evidence="6" id="KW-0496">Mitochondrion</keyword>
<evidence type="ECO:0000313" key="10">
    <source>
        <dbReference type="EMBL" id="OXA50071.1"/>
    </source>
</evidence>
<evidence type="ECO:0000256" key="6">
    <source>
        <dbReference type="ARBA" id="ARBA00023128"/>
    </source>
</evidence>
<dbReference type="OrthoDB" id="198787at2759"/>
<dbReference type="Pfam" id="PF10568">
    <property type="entry name" value="Tom37"/>
    <property type="match status" value="1"/>
</dbReference>
<dbReference type="Proteomes" id="UP000198287">
    <property type="component" value="Unassembled WGS sequence"/>
</dbReference>
<dbReference type="PANTHER" id="PTHR12289">
    <property type="entry name" value="METAXIN RELATED"/>
    <property type="match status" value="1"/>
</dbReference>
<dbReference type="EMBL" id="LNIX01000009">
    <property type="protein sequence ID" value="OXA50071.1"/>
    <property type="molecule type" value="Genomic_DNA"/>
</dbReference>
<dbReference type="Pfam" id="PF17171">
    <property type="entry name" value="GST_C_6"/>
    <property type="match status" value="1"/>
</dbReference>
<protein>
    <submittedName>
        <fullName evidence="10">Metaxin-2</fullName>
    </submittedName>
</protein>
<dbReference type="InterPro" id="IPR036282">
    <property type="entry name" value="Glutathione-S-Trfase_C_sf"/>
</dbReference>
<feature type="domain" description="Metaxin glutathione S-transferase" evidence="9">
    <location>
        <begin position="191"/>
        <end position="254"/>
    </location>
</feature>
<dbReference type="InterPro" id="IPR040079">
    <property type="entry name" value="Glutathione_S-Trfase"/>
</dbReference>
<evidence type="ECO:0000256" key="2">
    <source>
        <dbReference type="ARBA" id="ARBA00009170"/>
    </source>
</evidence>